<dbReference type="Proteomes" id="UP000439994">
    <property type="component" value="Unassembled WGS sequence"/>
</dbReference>
<protein>
    <submittedName>
        <fullName evidence="2">DUF3192 domain-containing protein</fullName>
    </submittedName>
</protein>
<dbReference type="InterPro" id="IPR021534">
    <property type="entry name" value="DUF3192"/>
</dbReference>
<evidence type="ECO:0000313" key="2">
    <source>
        <dbReference type="EMBL" id="MUH71742.1"/>
    </source>
</evidence>
<feature type="transmembrane region" description="Helical" evidence="1">
    <location>
        <begin position="6"/>
        <end position="27"/>
    </location>
</feature>
<reference evidence="2 3" key="1">
    <citation type="submission" date="2019-11" db="EMBL/GenBank/DDBJ databases">
        <title>P. haliotis isolates from Z. marina roots.</title>
        <authorList>
            <person name="Cohen M."/>
            <person name="Jospin G."/>
            <person name="Eisen J.A."/>
            <person name="Coil D.A."/>
        </authorList>
    </citation>
    <scope>NUCLEOTIDE SEQUENCE [LARGE SCALE GENOMIC DNA]</scope>
    <source>
        <strain evidence="2 3">UCD-MCMsp1aY</strain>
    </source>
</reference>
<sequence>MSKKVVKYSLIGFGLYAVLAAGVLTFYEDNPDQMRWDDRQAYNKKYINELSIDEPIFKERIIQSLGSPDITEAKILNGETFQVMFYRTKHEKSDGITTKDECTPLLFKDGKLIAWGISAFEQFDAIRI</sequence>
<comment type="caution">
    <text evidence="2">The sequence shown here is derived from an EMBL/GenBank/DDBJ whole genome shotgun (WGS) entry which is preliminary data.</text>
</comment>
<dbReference type="Pfam" id="PF11399">
    <property type="entry name" value="DUF3192"/>
    <property type="match status" value="1"/>
</dbReference>
<dbReference type="AlphaFoldDB" id="A0A6N8FAE9"/>
<accession>A0A6N8FAE9</accession>
<evidence type="ECO:0000313" key="3">
    <source>
        <dbReference type="Proteomes" id="UP000439994"/>
    </source>
</evidence>
<name>A0A6N8FAE9_9GAMM</name>
<gene>
    <name evidence="2" type="ORF">GNP35_04145</name>
</gene>
<organism evidence="2 3">
    <name type="scientific">Psychrosphaera haliotis</name>
    <dbReference type="NCBI Taxonomy" id="555083"/>
    <lineage>
        <taxon>Bacteria</taxon>
        <taxon>Pseudomonadati</taxon>
        <taxon>Pseudomonadota</taxon>
        <taxon>Gammaproteobacteria</taxon>
        <taxon>Alteromonadales</taxon>
        <taxon>Pseudoalteromonadaceae</taxon>
        <taxon>Psychrosphaera</taxon>
    </lineage>
</organism>
<keyword evidence="3" id="KW-1185">Reference proteome</keyword>
<proteinExistence type="predicted"/>
<dbReference type="OrthoDB" id="6399368at2"/>
<dbReference type="RefSeq" id="WP_155694786.1">
    <property type="nucleotide sequence ID" value="NZ_WOCD01000002.1"/>
</dbReference>
<dbReference type="EMBL" id="WOCD01000002">
    <property type="protein sequence ID" value="MUH71742.1"/>
    <property type="molecule type" value="Genomic_DNA"/>
</dbReference>
<keyword evidence="1" id="KW-0812">Transmembrane</keyword>
<keyword evidence="1" id="KW-0472">Membrane</keyword>
<evidence type="ECO:0000256" key="1">
    <source>
        <dbReference type="SAM" id="Phobius"/>
    </source>
</evidence>
<keyword evidence="1" id="KW-1133">Transmembrane helix</keyword>